<comment type="caution">
    <text evidence="2">The sequence shown here is derived from an EMBL/GenBank/DDBJ whole genome shotgun (WGS) entry which is preliminary data.</text>
</comment>
<accession>A0A8X6RFC3</accession>
<dbReference type="AlphaFoldDB" id="A0A8X6RFC3"/>
<dbReference type="PROSITE" id="PS50878">
    <property type="entry name" value="RT_POL"/>
    <property type="match status" value="1"/>
</dbReference>
<dbReference type="Pfam" id="PF00078">
    <property type="entry name" value="RVT_1"/>
    <property type="match status" value="1"/>
</dbReference>
<evidence type="ECO:0000259" key="1">
    <source>
        <dbReference type="PROSITE" id="PS50878"/>
    </source>
</evidence>
<dbReference type="GO" id="GO:0003964">
    <property type="term" value="F:RNA-directed DNA polymerase activity"/>
    <property type="evidence" value="ECO:0007669"/>
    <property type="project" value="UniProtKB-KW"/>
</dbReference>
<dbReference type="InterPro" id="IPR000477">
    <property type="entry name" value="RT_dom"/>
</dbReference>
<name>A0A8X6RFC3_TRICX</name>
<keyword evidence="2" id="KW-0695">RNA-directed DNA polymerase</keyword>
<evidence type="ECO:0000313" key="2">
    <source>
        <dbReference type="EMBL" id="GFX93968.1"/>
    </source>
</evidence>
<gene>
    <name evidence="2" type="primary">RTase</name>
    <name evidence="2" type="ORF">TNCV_3413301</name>
</gene>
<reference evidence="2" key="1">
    <citation type="submission" date="2020-08" db="EMBL/GenBank/DDBJ databases">
        <title>Multicomponent nature underlies the extraordinary mechanical properties of spider dragline silk.</title>
        <authorList>
            <person name="Kono N."/>
            <person name="Nakamura H."/>
            <person name="Mori M."/>
            <person name="Yoshida Y."/>
            <person name="Ohtoshi R."/>
            <person name="Malay A.D."/>
            <person name="Moran D.A.P."/>
            <person name="Tomita M."/>
            <person name="Numata K."/>
            <person name="Arakawa K."/>
        </authorList>
    </citation>
    <scope>NUCLEOTIDE SEQUENCE</scope>
</reference>
<dbReference type="Proteomes" id="UP000887159">
    <property type="component" value="Unassembled WGS sequence"/>
</dbReference>
<organism evidence="2 3">
    <name type="scientific">Trichonephila clavipes</name>
    <name type="common">Golden silk orbweaver</name>
    <name type="synonym">Nephila clavipes</name>
    <dbReference type="NCBI Taxonomy" id="2585209"/>
    <lineage>
        <taxon>Eukaryota</taxon>
        <taxon>Metazoa</taxon>
        <taxon>Ecdysozoa</taxon>
        <taxon>Arthropoda</taxon>
        <taxon>Chelicerata</taxon>
        <taxon>Arachnida</taxon>
        <taxon>Araneae</taxon>
        <taxon>Araneomorphae</taxon>
        <taxon>Entelegynae</taxon>
        <taxon>Araneoidea</taxon>
        <taxon>Nephilidae</taxon>
        <taxon>Trichonephila</taxon>
    </lineage>
</organism>
<sequence>MDLEKASPSEIQGFIKNLKPNKFGIDLITNRILKNLPTKFIVLIALLFNMLLENCYFPKSWRMAVVIPILKPNSDYSNPQYYRSISLLSSLSKAYEFVILSRLNQHCLARNIIIPEQHGFVTKCSTVTQLLRVTELVHTGFQNHQATGMLFVDIAKDFDKIWHDGLISKMMRLGYSDQILKIIHSYLNSREFRVKSRKLPLQPSSSRKWYSSRKFAWTKTF</sequence>
<proteinExistence type="predicted"/>
<keyword evidence="2" id="KW-0548">Nucleotidyltransferase</keyword>
<protein>
    <submittedName>
        <fullName evidence="2">Probable RNA-directed DNA polymerase from transposon BS</fullName>
    </submittedName>
</protein>
<evidence type="ECO:0000313" key="3">
    <source>
        <dbReference type="Proteomes" id="UP000887159"/>
    </source>
</evidence>
<keyword evidence="3" id="KW-1185">Reference proteome</keyword>
<dbReference type="PANTHER" id="PTHR19446">
    <property type="entry name" value="REVERSE TRANSCRIPTASES"/>
    <property type="match status" value="1"/>
</dbReference>
<feature type="domain" description="Reverse transcriptase" evidence="1">
    <location>
        <begin position="50"/>
        <end position="221"/>
    </location>
</feature>
<keyword evidence="2" id="KW-0808">Transferase</keyword>
<dbReference type="EMBL" id="BMAU01021176">
    <property type="protein sequence ID" value="GFX93968.1"/>
    <property type="molecule type" value="Genomic_DNA"/>
</dbReference>